<accession>A0A4Y9Y493</accession>
<reference evidence="1 2" key="1">
    <citation type="submission" date="2019-01" db="EMBL/GenBank/DDBJ databases">
        <title>Genome sequencing of the rare red list fungi Fomitopsis rosea.</title>
        <authorList>
            <person name="Buettner E."/>
            <person name="Kellner H."/>
        </authorList>
    </citation>
    <scope>NUCLEOTIDE SEQUENCE [LARGE SCALE GENOMIC DNA]</scope>
    <source>
        <strain evidence="1 2">DSM 105464</strain>
    </source>
</reference>
<proteinExistence type="predicted"/>
<comment type="caution">
    <text evidence="1">The sequence shown here is derived from an EMBL/GenBank/DDBJ whole genome shotgun (WGS) entry which is preliminary data.</text>
</comment>
<gene>
    <name evidence="1" type="ORF">EVJ58_g7454</name>
</gene>
<dbReference type="EMBL" id="SEKV01000479">
    <property type="protein sequence ID" value="TFY56738.1"/>
    <property type="molecule type" value="Genomic_DNA"/>
</dbReference>
<dbReference type="Proteomes" id="UP000298390">
    <property type="component" value="Unassembled WGS sequence"/>
</dbReference>
<dbReference type="AlphaFoldDB" id="A0A4Y9Y493"/>
<evidence type="ECO:0000313" key="1">
    <source>
        <dbReference type="EMBL" id="TFY56738.1"/>
    </source>
</evidence>
<sequence>MSSSCNVCTQVAESPSVQCAILPAFTPVPAFPALDLALPVRVELKEHDLHPPIAPPEPSFMS</sequence>
<name>A0A4Y9Y493_9APHY</name>
<protein>
    <submittedName>
        <fullName evidence="1">Uncharacterized protein</fullName>
    </submittedName>
</protein>
<evidence type="ECO:0000313" key="2">
    <source>
        <dbReference type="Proteomes" id="UP000298390"/>
    </source>
</evidence>
<organism evidence="1 2">
    <name type="scientific">Rhodofomes roseus</name>
    <dbReference type="NCBI Taxonomy" id="34475"/>
    <lineage>
        <taxon>Eukaryota</taxon>
        <taxon>Fungi</taxon>
        <taxon>Dikarya</taxon>
        <taxon>Basidiomycota</taxon>
        <taxon>Agaricomycotina</taxon>
        <taxon>Agaricomycetes</taxon>
        <taxon>Polyporales</taxon>
        <taxon>Rhodofomes</taxon>
    </lineage>
</organism>